<feature type="region of interest" description="Disordered" evidence="1">
    <location>
        <begin position="1"/>
        <end position="325"/>
    </location>
</feature>
<dbReference type="STRING" id="307972.A0A2G8L014"/>
<feature type="compositionally biased region" description="Polar residues" evidence="1">
    <location>
        <begin position="21"/>
        <end position="43"/>
    </location>
</feature>
<name>A0A2G8L014_STIJA</name>
<evidence type="ECO:0000256" key="1">
    <source>
        <dbReference type="SAM" id="MobiDB-lite"/>
    </source>
</evidence>
<sequence>MGIANQGPSKRIPGGIERTSGRATPTVSSTITAEQSTATNSATVIPLAEPATSRATRTPQQPHRTQQLQHHLHRSQLQQRQSEQRKEVTNTNPPPEQPQNTRRRNESPVNVVKEPNASIKQQSDKKLSKVPSDVIAVNDQLRSTNKEETNGKLQQDQFPASSRSTSKEHKSRSPFKIIKDDTNKQTRNNTSTERNRAHDQQLMTSGMENLSEKGSKKEDWQTNKFQSPTSKAAMRGEDDNRAKSQGHSSLTVGGSSSPNQTVTARTPSPSRQHPQQLPIQQTGSPKSDMSITSPSNVSHSPMRSPMKSPMRSPMMPSAGEPFEDPAAGLEADLSQLTEEERAHILAVLDRARQLQEKDENRVREMEYHMDKIEREISDRGYQSDSQIKENGSCHICNKSFRRIIEADYIKNEHENKDCDECGQTVCAECGSSVRLSDDETKSRHRLVRTASYSMVDDMRKNLDDAKAPTDDDRASDESKEFSQDTNVSLHSDELREEELLLLSRRSRDRSPEYERRTSAGQEEVLRDLRREERGFLISDNTIEMDPIDADHVEDLSEGPDEEEMMRQLMEMADGVDDDFGSLSDHSSSSGIQSHYFLGENDVKYGEHQEILETTQQIAKFTESRNLSDYDLHEAANREEDVPKPVCDDTANKVSNEMGGRNVRRDTPAVQALEETIQVLKNQKSLTSERLSSSLESSPAHGVDRYQSDSIIHSSSIEQESDMLQKEISNLKHFIDVSSHSDSEIEQRREGSSKRRRKKGTDGGRGGSDSEDVTVGTDKFLSVEDLRDVGVDDMEQSSARDFLMVPNHSKNDTTSTFESKGNRPPAAGRGSGSNRRKKGKKYLESPLSPIRDDEVETKTTATTAQDEKVQKYEKADEEKFVYPPDSDYLRDEDNIGEYVEYDEEEDENMREGGIER</sequence>
<dbReference type="EMBL" id="MRZV01000283">
    <property type="protein sequence ID" value="PIK53500.1"/>
    <property type="molecule type" value="Genomic_DNA"/>
</dbReference>
<gene>
    <name evidence="3" type="ORF">BSL78_09594</name>
</gene>
<feature type="region of interest" description="Disordered" evidence="1">
    <location>
        <begin position="733"/>
        <end position="873"/>
    </location>
</feature>
<feature type="compositionally biased region" description="Basic and acidic residues" evidence="1">
    <location>
        <begin position="780"/>
        <end position="789"/>
    </location>
</feature>
<feature type="region of interest" description="Disordered" evidence="1">
    <location>
        <begin position="682"/>
        <end position="717"/>
    </location>
</feature>
<protein>
    <recommendedName>
        <fullName evidence="2">RabBD domain-containing protein</fullName>
    </recommendedName>
</protein>
<dbReference type="AlphaFoldDB" id="A0A2G8L014"/>
<accession>A0A2G8L014</accession>
<feature type="domain" description="RabBD" evidence="2">
    <location>
        <begin position="330"/>
        <end position="383"/>
    </location>
</feature>
<dbReference type="InterPro" id="IPR013083">
    <property type="entry name" value="Znf_RING/FYVE/PHD"/>
</dbReference>
<proteinExistence type="predicted"/>
<dbReference type="PROSITE" id="PS50916">
    <property type="entry name" value="RABBD"/>
    <property type="match status" value="1"/>
</dbReference>
<keyword evidence="4" id="KW-1185">Reference proteome</keyword>
<reference evidence="3 4" key="1">
    <citation type="journal article" date="2017" name="PLoS Biol.">
        <title>The sea cucumber genome provides insights into morphological evolution and visceral regeneration.</title>
        <authorList>
            <person name="Zhang X."/>
            <person name="Sun L."/>
            <person name="Yuan J."/>
            <person name="Sun Y."/>
            <person name="Gao Y."/>
            <person name="Zhang L."/>
            <person name="Li S."/>
            <person name="Dai H."/>
            <person name="Hamel J.F."/>
            <person name="Liu C."/>
            <person name="Yu Y."/>
            <person name="Liu S."/>
            <person name="Lin W."/>
            <person name="Guo K."/>
            <person name="Jin S."/>
            <person name="Xu P."/>
            <person name="Storey K.B."/>
            <person name="Huan P."/>
            <person name="Zhang T."/>
            <person name="Zhou Y."/>
            <person name="Zhang J."/>
            <person name="Lin C."/>
            <person name="Li X."/>
            <person name="Xing L."/>
            <person name="Huo D."/>
            <person name="Sun M."/>
            <person name="Wang L."/>
            <person name="Mercier A."/>
            <person name="Li F."/>
            <person name="Yang H."/>
            <person name="Xiang J."/>
        </authorList>
    </citation>
    <scope>NUCLEOTIDE SEQUENCE [LARGE SCALE GENOMIC DNA]</scope>
    <source>
        <strain evidence="3">Shaxun</strain>
        <tissue evidence="3">Muscle</tissue>
    </source>
</reference>
<dbReference type="InterPro" id="IPR011011">
    <property type="entry name" value="Znf_FYVE_PHD"/>
</dbReference>
<organism evidence="3 4">
    <name type="scientific">Stichopus japonicus</name>
    <name type="common">Sea cucumber</name>
    <dbReference type="NCBI Taxonomy" id="307972"/>
    <lineage>
        <taxon>Eukaryota</taxon>
        <taxon>Metazoa</taxon>
        <taxon>Echinodermata</taxon>
        <taxon>Eleutherozoa</taxon>
        <taxon>Echinozoa</taxon>
        <taxon>Holothuroidea</taxon>
        <taxon>Aspidochirotacea</taxon>
        <taxon>Aspidochirotida</taxon>
        <taxon>Stichopodidae</taxon>
        <taxon>Apostichopus</taxon>
    </lineage>
</organism>
<feature type="compositionally biased region" description="Basic and acidic residues" evidence="1">
    <location>
        <begin position="459"/>
        <end position="482"/>
    </location>
</feature>
<dbReference type="Pfam" id="PF02318">
    <property type="entry name" value="FYVE_2"/>
    <property type="match status" value="1"/>
</dbReference>
<dbReference type="OrthoDB" id="420032at2759"/>
<evidence type="ECO:0000313" key="3">
    <source>
        <dbReference type="EMBL" id="PIK53500.1"/>
    </source>
</evidence>
<dbReference type="Proteomes" id="UP000230750">
    <property type="component" value="Unassembled WGS sequence"/>
</dbReference>
<feature type="compositionally biased region" description="Low complexity" evidence="1">
    <location>
        <begin position="684"/>
        <end position="697"/>
    </location>
</feature>
<dbReference type="SUPFAM" id="SSF57903">
    <property type="entry name" value="FYVE/PHD zinc finger"/>
    <property type="match status" value="1"/>
</dbReference>
<evidence type="ECO:0000313" key="4">
    <source>
        <dbReference type="Proteomes" id="UP000230750"/>
    </source>
</evidence>
<feature type="compositionally biased region" description="Basic and acidic residues" evidence="1">
    <location>
        <begin position="733"/>
        <end position="752"/>
    </location>
</feature>
<feature type="compositionally biased region" description="Low complexity" evidence="1">
    <location>
        <begin position="707"/>
        <end position="717"/>
    </location>
</feature>
<evidence type="ECO:0000259" key="2">
    <source>
        <dbReference type="PROSITE" id="PS50916"/>
    </source>
</evidence>
<comment type="caution">
    <text evidence="3">The sequence shown here is derived from an EMBL/GenBank/DDBJ whole genome shotgun (WGS) entry which is preliminary data.</text>
</comment>
<feature type="compositionally biased region" description="Basic and acidic residues" evidence="1">
    <location>
        <begin position="864"/>
        <end position="873"/>
    </location>
</feature>
<feature type="compositionally biased region" description="Polar residues" evidence="1">
    <location>
        <begin position="151"/>
        <end position="164"/>
    </location>
</feature>
<dbReference type="Gene3D" id="3.30.40.10">
    <property type="entry name" value="Zinc/RING finger domain, C3HC4 (zinc finger)"/>
    <property type="match status" value="1"/>
</dbReference>
<feature type="region of interest" description="Disordered" evidence="1">
    <location>
        <begin position="459"/>
        <end position="493"/>
    </location>
</feature>
<feature type="compositionally biased region" description="Low complexity" evidence="1">
    <location>
        <begin position="56"/>
        <end position="81"/>
    </location>
</feature>
<feature type="compositionally biased region" description="Low complexity" evidence="1">
    <location>
        <begin position="300"/>
        <end position="317"/>
    </location>
</feature>
<dbReference type="GO" id="GO:0031267">
    <property type="term" value="F:small GTPase binding"/>
    <property type="evidence" value="ECO:0007669"/>
    <property type="project" value="InterPro"/>
</dbReference>
<dbReference type="InterPro" id="IPR010911">
    <property type="entry name" value="Rab_BD"/>
</dbReference>
<dbReference type="GO" id="GO:0006886">
    <property type="term" value="P:intracellular protein transport"/>
    <property type="evidence" value="ECO:0007669"/>
    <property type="project" value="InterPro"/>
</dbReference>
<feature type="compositionally biased region" description="Basic and acidic residues" evidence="1">
    <location>
        <begin position="210"/>
        <end position="221"/>
    </location>
</feature>
<feature type="compositionally biased region" description="Polar residues" evidence="1">
    <location>
        <begin position="243"/>
        <end position="299"/>
    </location>
</feature>
<dbReference type="InterPro" id="IPR041282">
    <property type="entry name" value="FYVE_2"/>
</dbReference>